<dbReference type="GO" id="GO:0016491">
    <property type="term" value="F:oxidoreductase activity"/>
    <property type="evidence" value="ECO:0007669"/>
    <property type="project" value="InterPro"/>
</dbReference>
<dbReference type="InterPro" id="IPR036291">
    <property type="entry name" value="NAD(P)-bd_dom_sf"/>
</dbReference>
<dbReference type="Pfam" id="PF00107">
    <property type="entry name" value="ADH_zinc_N"/>
    <property type="match status" value="1"/>
</dbReference>
<reference evidence="2" key="1">
    <citation type="submission" date="2014-06" db="EMBL/GenBank/DDBJ databases">
        <authorList>
            <person name="Ju J."/>
            <person name="Zhang J."/>
        </authorList>
    </citation>
    <scope>NUCLEOTIDE SEQUENCE</scope>
    <source>
        <strain evidence="2">SscI8</strain>
    </source>
</reference>
<dbReference type="CDD" id="cd08276">
    <property type="entry name" value="MDR7"/>
    <property type="match status" value="1"/>
</dbReference>
<gene>
    <name evidence="2" type="ORF">SPSC_04605</name>
</gene>
<name>A0A127ZFP0_9BASI</name>
<dbReference type="AlphaFoldDB" id="A0A127ZFP0"/>
<protein>
    <submittedName>
        <fullName evidence="2">Related to Alcohol dehydrogenase</fullName>
    </submittedName>
</protein>
<dbReference type="SUPFAM" id="SSF51735">
    <property type="entry name" value="NAD(P)-binding Rossmann-fold domains"/>
    <property type="match status" value="1"/>
</dbReference>
<feature type="domain" description="Enoyl reductase (ER)" evidence="1">
    <location>
        <begin position="17"/>
        <end position="373"/>
    </location>
</feature>
<dbReference type="Gene3D" id="3.90.180.10">
    <property type="entry name" value="Medium-chain alcohol dehydrogenases, catalytic domain"/>
    <property type="match status" value="1"/>
</dbReference>
<proteinExistence type="predicted"/>
<dbReference type="InterPro" id="IPR052711">
    <property type="entry name" value="Zinc_ADH-like"/>
</dbReference>
<dbReference type="SUPFAM" id="SSF50129">
    <property type="entry name" value="GroES-like"/>
    <property type="match status" value="1"/>
</dbReference>
<dbReference type="InterPro" id="IPR011032">
    <property type="entry name" value="GroES-like_sf"/>
</dbReference>
<accession>A0A127ZFP0</accession>
<dbReference type="PANTHER" id="PTHR45033:SF2">
    <property type="entry name" value="ZINC-TYPE ALCOHOL DEHYDROGENASE-LIKE PROTEIN C1773.06C"/>
    <property type="match status" value="1"/>
</dbReference>
<dbReference type="InterPro" id="IPR013149">
    <property type="entry name" value="ADH-like_C"/>
</dbReference>
<dbReference type="SMART" id="SM00829">
    <property type="entry name" value="PKS_ER"/>
    <property type="match status" value="1"/>
</dbReference>
<dbReference type="Gene3D" id="3.40.50.720">
    <property type="entry name" value="NAD(P)-binding Rossmann-like Domain"/>
    <property type="match status" value="1"/>
</dbReference>
<dbReference type="EMBL" id="LK056680">
    <property type="protein sequence ID" value="CDU24772.1"/>
    <property type="molecule type" value="Genomic_DNA"/>
</dbReference>
<organism evidence="2">
    <name type="scientific">Sporisorium scitamineum</name>
    <dbReference type="NCBI Taxonomy" id="49012"/>
    <lineage>
        <taxon>Eukaryota</taxon>
        <taxon>Fungi</taxon>
        <taxon>Dikarya</taxon>
        <taxon>Basidiomycota</taxon>
        <taxon>Ustilaginomycotina</taxon>
        <taxon>Ustilaginomycetes</taxon>
        <taxon>Ustilaginales</taxon>
        <taxon>Ustilaginaceae</taxon>
        <taxon>Sporisorium</taxon>
    </lineage>
</organism>
<evidence type="ECO:0000259" key="1">
    <source>
        <dbReference type="SMART" id="SM00829"/>
    </source>
</evidence>
<dbReference type="InterPro" id="IPR013154">
    <property type="entry name" value="ADH-like_N"/>
</dbReference>
<evidence type="ECO:0000313" key="2">
    <source>
        <dbReference type="EMBL" id="CDU24772.1"/>
    </source>
</evidence>
<dbReference type="Pfam" id="PF08240">
    <property type="entry name" value="ADH_N"/>
    <property type="match status" value="1"/>
</dbReference>
<dbReference type="OrthoDB" id="9930022at2759"/>
<dbReference type="PANTHER" id="PTHR45033">
    <property type="match status" value="1"/>
</dbReference>
<sequence>MSIPQTTQAYKLASFDKSLDGLVLKQDVSLPSQLAPTEVLVEIHAVLLNARDCQIATGTYPAPTSPPTGLIPVSDGSGKVLAVGSDVKTVKVGSRVVTHLTADWKHGEIGNEMQARALGGGIDGVLAKHVVLDQYNVLPIPGHLSYRQAASLPVAGLTAFHSLFGHAGKTLQPGQTLLVEGTGGVSIAALQLAIAVGARPIVISSSDEKLRLVQRLGVHPTDCVNYSSDKRWWETVRSLTPRGEGVDHTIEIAGGSTLTRALLATKSYGSLWIVGYMDDYKPSPSTTTNSDLPDVAKAVLYSQAHLQGVMCGSYDLFQQLDAHEHAQRKVEVGTAQRNTLDPLIVDKQVFAFEEAKQAFHVQGSGKFVGKIIIDVAST</sequence>
<dbReference type="InterPro" id="IPR020843">
    <property type="entry name" value="ER"/>
</dbReference>